<proteinExistence type="inferred from homology"/>
<name>A0A1M6ZMX2_9RHOB</name>
<dbReference type="Gene3D" id="3.40.50.12370">
    <property type="match status" value="1"/>
</dbReference>
<dbReference type="InterPro" id="IPR006015">
    <property type="entry name" value="Universal_stress_UspA"/>
</dbReference>
<sequence length="293" mass="30907">MTTDTLIALVDGSAYSESVCHHAAWIAARAGWSVKVYHVLGRRDAPATSDLSGAIRLGARSALLEQLSDLDAQRAKLAHEQGRAILDDARAIIEGAGDIVVETRLRQGDLVETVTAKEDSGDMIVIGKRGEAAGLAAAHLGSNLERIVRASHRPVFVANRAFRAIKRVLVAFDGGASSLRAVDYIARSPIFAGLTVTVVFAGVETPAVVRSLEDAAATLRAGGFNPETVIRPGEPEKVLAAMTADTGGAPQPDAGHDLLVMGAYGHSRVRTLLIGSTTTEMIRSCKVPVMLMR</sequence>
<dbReference type="RefSeq" id="WP_149777735.1">
    <property type="nucleotide sequence ID" value="NZ_FRCB01000001.1"/>
</dbReference>
<dbReference type="SUPFAM" id="SSF52402">
    <property type="entry name" value="Adenine nucleotide alpha hydrolases-like"/>
    <property type="match status" value="2"/>
</dbReference>
<comment type="similarity">
    <text evidence="1">Belongs to the universal stress protein A family.</text>
</comment>
<evidence type="ECO:0000256" key="1">
    <source>
        <dbReference type="ARBA" id="ARBA00008791"/>
    </source>
</evidence>
<feature type="domain" description="UspA" evidence="2">
    <location>
        <begin position="6"/>
        <end position="157"/>
    </location>
</feature>
<dbReference type="Proteomes" id="UP000322545">
    <property type="component" value="Unassembled WGS sequence"/>
</dbReference>
<feature type="domain" description="UspA" evidence="2">
    <location>
        <begin position="165"/>
        <end position="293"/>
    </location>
</feature>
<evidence type="ECO:0000313" key="3">
    <source>
        <dbReference type="EMBL" id="SHL31822.1"/>
    </source>
</evidence>
<gene>
    <name evidence="3" type="ORF">SAMN05443432_101120</name>
</gene>
<dbReference type="PANTHER" id="PTHR46268:SF6">
    <property type="entry name" value="UNIVERSAL STRESS PROTEIN UP12"/>
    <property type="match status" value="1"/>
</dbReference>
<dbReference type="EMBL" id="FRCB01000001">
    <property type="protein sequence ID" value="SHL31822.1"/>
    <property type="molecule type" value="Genomic_DNA"/>
</dbReference>
<dbReference type="PRINTS" id="PR01438">
    <property type="entry name" value="UNVRSLSTRESS"/>
</dbReference>
<reference evidence="3 4" key="1">
    <citation type="submission" date="2016-11" db="EMBL/GenBank/DDBJ databases">
        <authorList>
            <person name="Varghese N."/>
            <person name="Submissions S."/>
        </authorList>
    </citation>
    <scope>NUCLEOTIDE SEQUENCE [LARGE SCALE GENOMIC DNA]</scope>
    <source>
        <strain evidence="3 4">DSM 28249</strain>
    </source>
</reference>
<dbReference type="PANTHER" id="PTHR46268">
    <property type="entry name" value="STRESS RESPONSE PROTEIN NHAX"/>
    <property type="match status" value="1"/>
</dbReference>
<organism evidence="3 4">
    <name type="scientific">Roseovarius litoreus</name>
    <dbReference type="NCBI Taxonomy" id="1155722"/>
    <lineage>
        <taxon>Bacteria</taxon>
        <taxon>Pseudomonadati</taxon>
        <taxon>Pseudomonadota</taxon>
        <taxon>Alphaproteobacteria</taxon>
        <taxon>Rhodobacterales</taxon>
        <taxon>Roseobacteraceae</taxon>
        <taxon>Roseovarius</taxon>
    </lineage>
</organism>
<evidence type="ECO:0000313" key="4">
    <source>
        <dbReference type="Proteomes" id="UP000322545"/>
    </source>
</evidence>
<dbReference type="Pfam" id="PF00582">
    <property type="entry name" value="Usp"/>
    <property type="match status" value="2"/>
</dbReference>
<accession>A0A1M6ZMX2</accession>
<dbReference type="AlphaFoldDB" id="A0A1M6ZMX2"/>
<dbReference type="InterPro" id="IPR006016">
    <property type="entry name" value="UspA"/>
</dbReference>
<evidence type="ECO:0000259" key="2">
    <source>
        <dbReference type="Pfam" id="PF00582"/>
    </source>
</evidence>
<protein>
    <submittedName>
        <fullName evidence="3">Nucleotide-binding universal stress protein, UspA family</fullName>
    </submittedName>
</protein>
<keyword evidence="4" id="KW-1185">Reference proteome</keyword>
<dbReference type="CDD" id="cd00293">
    <property type="entry name" value="USP-like"/>
    <property type="match status" value="2"/>
</dbReference>